<keyword evidence="2" id="KW-1185">Reference proteome</keyword>
<proteinExistence type="predicted"/>
<sequence>MIRQSFGHITIKVDGNGHFRTSKNLARFVPVDVTQRDSQLFVRAV</sequence>
<dbReference type="AlphaFoldDB" id="A0A127QPQ2"/>
<evidence type="ECO:0000313" key="2">
    <source>
        <dbReference type="Proteomes" id="UP000071778"/>
    </source>
</evidence>
<dbReference type="Proteomes" id="UP000071778">
    <property type="component" value="Chromosome"/>
</dbReference>
<gene>
    <name evidence="1" type="ORF">CAter282_4356</name>
</gene>
<name>A0A127QPQ2_9BURK</name>
<accession>A0A127QPQ2</accession>
<protein>
    <submittedName>
        <fullName evidence="1">Uncharacterized protein</fullName>
    </submittedName>
</protein>
<organism evidence="1 2">
    <name type="scientific">Collimonas arenae</name>
    <dbReference type="NCBI Taxonomy" id="279058"/>
    <lineage>
        <taxon>Bacteria</taxon>
        <taxon>Pseudomonadati</taxon>
        <taxon>Pseudomonadota</taxon>
        <taxon>Betaproteobacteria</taxon>
        <taxon>Burkholderiales</taxon>
        <taxon>Oxalobacteraceae</taxon>
        <taxon>Collimonas</taxon>
    </lineage>
</organism>
<reference evidence="1 2" key="1">
    <citation type="submission" date="2015-11" db="EMBL/GenBank/DDBJ databases">
        <title>Exploring the genomic traits of fungus-feeding bacterial genus Collimonas.</title>
        <authorList>
            <person name="Song C."/>
            <person name="Schmidt R."/>
            <person name="de Jager V."/>
            <person name="Krzyzanowska D."/>
            <person name="Jongedijk E."/>
            <person name="Cankar K."/>
            <person name="Beekwilder J."/>
            <person name="van Veen A."/>
            <person name="de Boer W."/>
            <person name="van Veen J.A."/>
            <person name="Garbeva P."/>
        </authorList>
    </citation>
    <scope>NUCLEOTIDE SEQUENCE [LARGE SCALE GENOMIC DNA]</scope>
    <source>
        <strain evidence="1 2">Ter282</strain>
    </source>
</reference>
<dbReference type="EMBL" id="CP013235">
    <property type="protein sequence ID" value="AMP12016.1"/>
    <property type="molecule type" value="Genomic_DNA"/>
</dbReference>
<evidence type="ECO:0000313" key="1">
    <source>
        <dbReference type="EMBL" id="AMP12016.1"/>
    </source>
</evidence>